<dbReference type="AlphaFoldDB" id="A0A9P9DGE9"/>
<evidence type="ECO:0000313" key="1">
    <source>
        <dbReference type="EMBL" id="KAH7120120.1"/>
    </source>
</evidence>
<keyword evidence="2" id="KW-1185">Reference proteome</keyword>
<sequence>MAFRTCQQGSHGLYQGKDYEPTIKAVESFLGILSGPLAPLAAAFREEIKKADGFTDFCSWGEVSNQDSSGFTPVIFSGEECWANPDDNALLNEILTSFDQNRDKVYSVGAPHEPDEVPNLYDVIEQLYKPNVQCPKFAVNLASNTAIRKPERFIHHKTDPNVTLTTTTNITPQYTRVELHAGMYTLGKFCVQQHGEALYIPPGYLHVTYTVEGGILPGTQYLTADCLLISSNLLEIDRLTCGLSEGDYQPLLEAVYLNLQSNEPSNQNQAMKVFCEWTSKDRKFKQSRLSIHKTVKDTLRRMNLRCTICGKLGVNH</sequence>
<accession>A0A9P9DGE9</accession>
<dbReference type="OrthoDB" id="4980591at2759"/>
<evidence type="ECO:0000313" key="2">
    <source>
        <dbReference type="Proteomes" id="UP000717696"/>
    </source>
</evidence>
<dbReference type="EMBL" id="JAGMUU010000029">
    <property type="protein sequence ID" value="KAH7120120.1"/>
    <property type="molecule type" value="Genomic_DNA"/>
</dbReference>
<protein>
    <recommendedName>
        <fullName evidence="3">JmjC domain-containing protein</fullName>
    </recommendedName>
</protein>
<evidence type="ECO:0008006" key="3">
    <source>
        <dbReference type="Google" id="ProtNLM"/>
    </source>
</evidence>
<dbReference type="Proteomes" id="UP000717696">
    <property type="component" value="Unassembled WGS sequence"/>
</dbReference>
<reference evidence="1" key="1">
    <citation type="journal article" date="2021" name="Nat. Commun.">
        <title>Genetic determinants of endophytism in the Arabidopsis root mycobiome.</title>
        <authorList>
            <person name="Mesny F."/>
            <person name="Miyauchi S."/>
            <person name="Thiergart T."/>
            <person name="Pickel B."/>
            <person name="Atanasova L."/>
            <person name="Karlsson M."/>
            <person name="Huettel B."/>
            <person name="Barry K.W."/>
            <person name="Haridas S."/>
            <person name="Chen C."/>
            <person name="Bauer D."/>
            <person name="Andreopoulos W."/>
            <person name="Pangilinan J."/>
            <person name="LaButti K."/>
            <person name="Riley R."/>
            <person name="Lipzen A."/>
            <person name="Clum A."/>
            <person name="Drula E."/>
            <person name="Henrissat B."/>
            <person name="Kohler A."/>
            <person name="Grigoriev I.V."/>
            <person name="Martin F.M."/>
            <person name="Hacquard S."/>
        </authorList>
    </citation>
    <scope>NUCLEOTIDE SEQUENCE</scope>
    <source>
        <strain evidence="1">MPI-CAGE-AT-0021</strain>
    </source>
</reference>
<gene>
    <name evidence="1" type="ORF">B0J13DRAFT_457478</name>
</gene>
<comment type="caution">
    <text evidence="1">The sequence shown here is derived from an EMBL/GenBank/DDBJ whole genome shotgun (WGS) entry which is preliminary data.</text>
</comment>
<organism evidence="1 2">
    <name type="scientific">Dactylonectria estremocensis</name>
    <dbReference type="NCBI Taxonomy" id="1079267"/>
    <lineage>
        <taxon>Eukaryota</taxon>
        <taxon>Fungi</taxon>
        <taxon>Dikarya</taxon>
        <taxon>Ascomycota</taxon>
        <taxon>Pezizomycotina</taxon>
        <taxon>Sordariomycetes</taxon>
        <taxon>Hypocreomycetidae</taxon>
        <taxon>Hypocreales</taxon>
        <taxon>Nectriaceae</taxon>
        <taxon>Dactylonectria</taxon>
    </lineage>
</organism>
<proteinExistence type="predicted"/>
<name>A0A9P9DGE9_9HYPO</name>